<proteinExistence type="predicted"/>
<sequence length="391" mass="43796">MSIDVILRGTWTPIDEAVFTGLLGNSVASTYRSYDKALQNSWINFEDLLFLSRKGDIPYVLFFAPLPVVDTQIQMKTERLLSGLSKTTFSVNSRNQVHLGDIELIVKDLLRKQTLLKTHDKTLKQNKIIGLLSKPGPTIEDDANKLMHALGLAHNAIRSARKKEDALDLLISRLESNQVLVSRSVQHFMPQRLIGVKFSGLTIRDSKVPYIFLAGGDHGDYQEPTGRMIFTLALMSVLVARRVFAPVTYDASSPGSEVGREYDIVGAMLMPQDALQDVPLETLDEVKAAADEFKVTPSALTVRAQRLSMIGPDTAATHLNELQREFGQRPKSQARQPKAVNAVRKYNGREFSRRMLDVLDTGGISKREFCRVVCLRHIRPSQINDLREALR</sequence>
<comment type="caution">
    <text evidence="1">The sequence shown here is derived from an EMBL/GenBank/DDBJ whole genome shotgun (WGS) entry which is preliminary data.</text>
</comment>
<keyword evidence="2" id="KW-1185">Reference proteome</keyword>
<gene>
    <name evidence="1" type="ORF">EV640_103269</name>
</gene>
<protein>
    <submittedName>
        <fullName evidence="1">Uncharacterized protein</fullName>
    </submittedName>
</protein>
<reference evidence="1 2" key="1">
    <citation type="submission" date="2019-03" db="EMBL/GenBank/DDBJ databases">
        <title>Genomic Encyclopedia of Type Strains, Phase III (KMG-III): the genomes of soil and plant-associated and newly described type strains.</title>
        <authorList>
            <person name="Whitman W."/>
        </authorList>
    </citation>
    <scope>NUCLEOTIDE SEQUENCE [LARGE SCALE GENOMIC DNA]</scope>
    <source>
        <strain evidence="1 2">DSM 27373</strain>
    </source>
</reference>
<dbReference type="RefSeq" id="WP_133726065.1">
    <property type="nucleotide sequence ID" value="NZ_SOAN01000003.1"/>
</dbReference>
<dbReference type="EMBL" id="SOAN01000003">
    <property type="protein sequence ID" value="TDS86578.1"/>
    <property type="molecule type" value="Genomic_DNA"/>
</dbReference>
<accession>A0A4R7G5P1</accession>
<dbReference type="AlphaFoldDB" id="A0A4R7G5P1"/>
<name>A0A4R7G5P1_9MICC</name>
<dbReference type="Proteomes" id="UP000294506">
    <property type="component" value="Unassembled WGS sequence"/>
</dbReference>
<evidence type="ECO:0000313" key="2">
    <source>
        <dbReference type="Proteomes" id="UP000294506"/>
    </source>
</evidence>
<evidence type="ECO:0000313" key="1">
    <source>
        <dbReference type="EMBL" id="TDS86578.1"/>
    </source>
</evidence>
<organism evidence="1 2">
    <name type="scientific">Nesterenkonia aurantiaca</name>
    <dbReference type="NCBI Taxonomy" id="1436010"/>
    <lineage>
        <taxon>Bacteria</taxon>
        <taxon>Bacillati</taxon>
        <taxon>Actinomycetota</taxon>
        <taxon>Actinomycetes</taxon>
        <taxon>Micrococcales</taxon>
        <taxon>Micrococcaceae</taxon>
        <taxon>Nesterenkonia</taxon>
    </lineage>
</organism>